<reference evidence="1" key="2">
    <citation type="journal article" date="2015" name="Data Brief">
        <title>Shoot transcriptome of the giant reed, Arundo donax.</title>
        <authorList>
            <person name="Barrero R.A."/>
            <person name="Guerrero F.D."/>
            <person name="Moolhuijzen P."/>
            <person name="Goolsby J.A."/>
            <person name="Tidwell J."/>
            <person name="Bellgard S.E."/>
            <person name="Bellgard M.I."/>
        </authorList>
    </citation>
    <scope>NUCLEOTIDE SEQUENCE</scope>
    <source>
        <tissue evidence="1">Shoot tissue taken approximately 20 cm above the soil surface</tissue>
    </source>
</reference>
<protein>
    <submittedName>
        <fullName evidence="1">Uncharacterized protein</fullName>
    </submittedName>
</protein>
<proteinExistence type="predicted"/>
<sequence length="29" mass="3361">MLMMTCLIHFETYLDANDDQSVSNSVILR</sequence>
<accession>A0A0A8Z3U9</accession>
<organism evidence="1">
    <name type="scientific">Arundo donax</name>
    <name type="common">Giant reed</name>
    <name type="synonym">Donax arundinaceus</name>
    <dbReference type="NCBI Taxonomy" id="35708"/>
    <lineage>
        <taxon>Eukaryota</taxon>
        <taxon>Viridiplantae</taxon>
        <taxon>Streptophyta</taxon>
        <taxon>Embryophyta</taxon>
        <taxon>Tracheophyta</taxon>
        <taxon>Spermatophyta</taxon>
        <taxon>Magnoliopsida</taxon>
        <taxon>Liliopsida</taxon>
        <taxon>Poales</taxon>
        <taxon>Poaceae</taxon>
        <taxon>PACMAD clade</taxon>
        <taxon>Arundinoideae</taxon>
        <taxon>Arundineae</taxon>
        <taxon>Arundo</taxon>
    </lineage>
</organism>
<name>A0A0A8Z3U9_ARUDO</name>
<dbReference type="EMBL" id="GBRH01268378">
    <property type="protein sequence ID" value="JAD29517.1"/>
    <property type="molecule type" value="Transcribed_RNA"/>
</dbReference>
<reference evidence="1" key="1">
    <citation type="submission" date="2014-09" db="EMBL/GenBank/DDBJ databases">
        <authorList>
            <person name="Magalhaes I.L.F."/>
            <person name="Oliveira U."/>
            <person name="Santos F.R."/>
            <person name="Vidigal T.H.D.A."/>
            <person name="Brescovit A.D."/>
            <person name="Santos A.J."/>
        </authorList>
    </citation>
    <scope>NUCLEOTIDE SEQUENCE</scope>
    <source>
        <tissue evidence="1">Shoot tissue taken approximately 20 cm above the soil surface</tissue>
    </source>
</reference>
<dbReference type="AlphaFoldDB" id="A0A0A8Z3U9"/>
<evidence type="ECO:0000313" key="1">
    <source>
        <dbReference type="EMBL" id="JAD29517.1"/>
    </source>
</evidence>